<dbReference type="InterPro" id="IPR017441">
    <property type="entry name" value="Protein_kinase_ATP_BS"/>
</dbReference>
<keyword evidence="7" id="KW-1185">Reference proteome</keyword>
<evidence type="ECO:0000313" key="6">
    <source>
        <dbReference type="EMBL" id="CCA73579.1"/>
    </source>
</evidence>
<evidence type="ECO:0000256" key="4">
    <source>
        <dbReference type="SAM" id="MobiDB-lite"/>
    </source>
</evidence>
<proteinExistence type="predicted"/>
<feature type="binding site" evidence="3">
    <location>
        <position position="156"/>
    </location>
    <ligand>
        <name>ATP</name>
        <dbReference type="ChEBI" id="CHEBI:30616"/>
    </ligand>
</feature>
<dbReference type="PROSITE" id="PS00107">
    <property type="entry name" value="PROTEIN_KINASE_ATP"/>
    <property type="match status" value="1"/>
</dbReference>
<dbReference type="InterPro" id="IPR000719">
    <property type="entry name" value="Prot_kinase_dom"/>
</dbReference>
<keyword evidence="1 3" id="KW-0547">Nucleotide-binding</keyword>
<feature type="compositionally biased region" description="Acidic residues" evidence="4">
    <location>
        <begin position="775"/>
        <end position="786"/>
    </location>
</feature>
<evidence type="ECO:0000256" key="3">
    <source>
        <dbReference type="PROSITE-ProRule" id="PRU10141"/>
    </source>
</evidence>
<gene>
    <name evidence="6" type="ORF">PIIN_07531</name>
</gene>
<evidence type="ECO:0000259" key="5">
    <source>
        <dbReference type="PROSITE" id="PS50011"/>
    </source>
</evidence>
<dbReference type="GO" id="GO:0035556">
    <property type="term" value="P:intracellular signal transduction"/>
    <property type="evidence" value="ECO:0007669"/>
    <property type="project" value="TreeGrafter"/>
</dbReference>
<dbReference type="SMART" id="SM00220">
    <property type="entry name" value="S_TKc"/>
    <property type="match status" value="1"/>
</dbReference>
<dbReference type="GO" id="GO:0004674">
    <property type="term" value="F:protein serine/threonine kinase activity"/>
    <property type="evidence" value="ECO:0007669"/>
    <property type="project" value="TreeGrafter"/>
</dbReference>
<dbReference type="SUPFAM" id="SSF56112">
    <property type="entry name" value="Protein kinase-like (PK-like)"/>
    <property type="match status" value="1"/>
</dbReference>
<dbReference type="EMBL" id="CAFZ01000236">
    <property type="protein sequence ID" value="CCA73579.1"/>
    <property type="molecule type" value="Genomic_DNA"/>
</dbReference>
<dbReference type="Pfam" id="PF00069">
    <property type="entry name" value="Pkinase"/>
    <property type="match status" value="1"/>
</dbReference>
<dbReference type="AlphaFoldDB" id="G4TQI6"/>
<protein>
    <submittedName>
        <fullName evidence="6">Probable protein kinase PAK1</fullName>
    </submittedName>
</protein>
<feature type="compositionally biased region" description="Low complexity" evidence="4">
    <location>
        <begin position="1"/>
        <end position="65"/>
    </location>
</feature>
<dbReference type="Proteomes" id="UP000007148">
    <property type="component" value="Unassembled WGS sequence"/>
</dbReference>
<feature type="compositionally biased region" description="Polar residues" evidence="4">
    <location>
        <begin position="732"/>
        <end position="741"/>
    </location>
</feature>
<dbReference type="OrthoDB" id="68483at2759"/>
<dbReference type="PANTHER" id="PTHR24346:SF77">
    <property type="entry name" value="SERINE THREONINE PROTEIN KINASE"/>
    <property type="match status" value="1"/>
</dbReference>
<comment type="caution">
    <text evidence="6">The sequence shown here is derived from an EMBL/GenBank/DDBJ whole genome shotgun (WGS) entry which is preliminary data.</text>
</comment>
<dbReference type="InterPro" id="IPR011009">
    <property type="entry name" value="Kinase-like_dom_sf"/>
</dbReference>
<feature type="region of interest" description="Disordered" evidence="4">
    <location>
        <begin position="1"/>
        <end position="99"/>
    </location>
</feature>
<keyword evidence="6" id="KW-0418">Kinase</keyword>
<evidence type="ECO:0000256" key="1">
    <source>
        <dbReference type="ARBA" id="ARBA00022741"/>
    </source>
</evidence>
<dbReference type="STRING" id="1109443.G4TQI6"/>
<dbReference type="PROSITE" id="PS50011">
    <property type="entry name" value="PROTEIN_KINASE_DOM"/>
    <property type="match status" value="1"/>
</dbReference>
<dbReference type="CDD" id="cd14008">
    <property type="entry name" value="STKc_LKB1_CaMKK"/>
    <property type="match status" value="1"/>
</dbReference>
<dbReference type="HOGENOM" id="CLU_351640_0_0_1"/>
<organism evidence="6 7">
    <name type="scientific">Serendipita indica (strain DSM 11827)</name>
    <name type="common">Root endophyte fungus</name>
    <name type="synonym">Piriformospora indica</name>
    <dbReference type="NCBI Taxonomy" id="1109443"/>
    <lineage>
        <taxon>Eukaryota</taxon>
        <taxon>Fungi</taxon>
        <taxon>Dikarya</taxon>
        <taxon>Basidiomycota</taxon>
        <taxon>Agaricomycotina</taxon>
        <taxon>Agaricomycetes</taxon>
        <taxon>Sebacinales</taxon>
        <taxon>Serendipitaceae</taxon>
        <taxon>Serendipita</taxon>
    </lineage>
</organism>
<dbReference type="InParanoid" id="G4TQI6"/>
<keyword evidence="2 3" id="KW-0067">ATP-binding</keyword>
<dbReference type="eggNOG" id="KOG0585">
    <property type="taxonomic scope" value="Eukaryota"/>
</dbReference>
<feature type="compositionally biased region" description="Low complexity" evidence="4">
    <location>
        <begin position="79"/>
        <end position="90"/>
    </location>
</feature>
<evidence type="ECO:0000256" key="2">
    <source>
        <dbReference type="ARBA" id="ARBA00022840"/>
    </source>
</evidence>
<feature type="region of interest" description="Disordered" evidence="4">
    <location>
        <begin position="732"/>
        <end position="800"/>
    </location>
</feature>
<name>G4TQI6_SERID</name>
<reference evidence="6 7" key="1">
    <citation type="journal article" date="2011" name="PLoS Pathog.">
        <title>Endophytic Life Strategies Decoded by Genome and Transcriptome Analyses of the Mutualistic Root Symbiont Piriformospora indica.</title>
        <authorList>
            <person name="Zuccaro A."/>
            <person name="Lahrmann U."/>
            <person name="Guldener U."/>
            <person name="Langen G."/>
            <person name="Pfiffi S."/>
            <person name="Biedenkopf D."/>
            <person name="Wong P."/>
            <person name="Samans B."/>
            <person name="Grimm C."/>
            <person name="Basiewicz M."/>
            <person name="Murat C."/>
            <person name="Martin F."/>
            <person name="Kogel K.H."/>
        </authorList>
    </citation>
    <scope>NUCLEOTIDE SEQUENCE [LARGE SCALE GENOMIC DNA]</scope>
    <source>
        <strain evidence="6 7">DSM 11827</strain>
    </source>
</reference>
<feature type="region of interest" description="Disordered" evidence="4">
    <location>
        <begin position="611"/>
        <end position="631"/>
    </location>
</feature>
<evidence type="ECO:0000313" key="7">
    <source>
        <dbReference type="Proteomes" id="UP000007148"/>
    </source>
</evidence>
<accession>G4TQI6</accession>
<dbReference type="Gene3D" id="1.10.510.10">
    <property type="entry name" value="Transferase(Phosphotransferase) domain 1"/>
    <property type="match status" value="1"/>
</dbReference>
<dbReference type="FunCoup" id="G4TQI6">
    <property type="interactions" value="395"/>
</dbReference>
<dbReference type="GO" id="GO:0005524">
    <property type="term" value="F:ATP binding"/>
    <property type="evidence" value="ECO:0007669"/>
    <property type="project" value="UniProtKB-UniRule"/>
</dbReference>
<keyword evidence="6" id="KW-0808">Transferase</keyword>
<sequence>MSSPSKNNSTSFPSPSSLLSASGAASASQPRAPQLLAPAPTLATTPTTLPLTLSMSGSTAATSSSHDMMPVTHPAGPLTSTSSATAVSAVRRQPTPHVPVETRRIRSQQDKDNPTWKMLNQYRITRTLGKGTHGTVKYGEDMSKDPNAPEHQVAIKIIKRMANRKRLPRADGRERTNTALARIRYEVAVMKRCHHDHIVRLIEVIDDPRSHNVFLVMEYLEGGEIKWRGQDRPILTLGQTRRIVRDVLLGLEYLHYMGIIHRDIKPANMLWTKGRARVKLTDFGVAHFSKPLAPEAADDTPYADSDDHLHKTEGTPAFYAPEQAYNQNGLPVPMFPPGQRPPGAKSDQIFPMTKELDVWAFGVSIYCFLFGCVPYWGENVHALCKEIIENEYTIPPTATCAQLPIDSDDDDLREAIKMLKGMMTKPVHLRLRLAQAKTSPWLTSDLEDPASWLKETDPEAKEAIFIGENEPKEAVTTKQNSFGISGLMQAFRFRKKPDDVKSMKGASMVSLENSTHRPLPPKPRSLYRPSADQPASPVDAHAAMSAASSPTGTTYFGESYFGVRVQPKADNRVGGLSRMMSSIFRRSKKSSSAEAIMTKPAAITPIVPRVPAHDSSACSSPPGGPGIVRPESEEELDPLFITYSSDDDEEDEYDVQLVGFGGYGGENSHLNSNGLSPSDGSRSFPAFGQFNPDHSVIKRTSTTTSEPPQRVYDPAYQQHTHRSMEDFNVETITSTPSSPRQGTIYIPGASQPPPPRTSHPAMITRSIGQNNLASEGEDDESDEEGDVVISIKTRNRRHNE</sequence>
<dbReference type="GO" id="GO:0005737">
    <property type="term" value="C:cytoplasm"/>
    <property type="evidence" value="ECO:0007669"/>
    <property type="project" value="TreeGrafter"/>
</dbReference>
<feature type="domain" description="Protein kinase" evidence="5">
    <location>
        <begin position="122"/>
        <end position="442"/>
    </location>
</feature>
<dbReference type="PANTHER" id="PTHR24346">
    <property type="entry name" value="MAP/MICROTUBULE AFFINITY-REGULATING KINASE"/>
    <property type="match status" value="1"/>
</dbReference>
<feature type="region of interest" description="Disordered" evidence="4">
    <location>
        <begin position="508"/>
        <end position="541"/>
    </location>
</feature>